<dbReference type="AlphaFoldDB" id="A0A0J9W6P3"/>
<organism evidence="1 2">
    <name type="scientific">Plasmodium vivax North Korean</name>
    <dbReference type="NCBI Taxonomy" id="1035514"/>
    <lineage>
        <taxon>Eukaryota</taxon>
        <taxon>Sar</taxon>
        <taxon>Alveolata</taxon>
        <taxon>Apicomplexa</taxon>
        <taxon>Aconoidasida</taxon>
        <taxon>Haemosporida</taxon>
        <taxon>Plasmodiidae</taxon>
        <taxon>Plasmodium</taxon>
        <taxon>Plasmodium (Plasmodium)</taxon>
    </lineage>
</organism>
<protein>
    <recommendedName>
        <fullName evidence="3">AAA+ ATPase domain-containing protein</fullName>
    </recommendedName>
</protein>
<dbReference type="PANTHER" id="PTHR11669:SF0">
    <property type="entry name" value="PROTEIN STICHEL-LIKE 2"/>
    <property type="match status" value="1"/>
</dbReference>
<sequence>MLYNQHRPKTFKELFGQIPTKDLLINILKKRINVHSFIFYGPNGTGKTTSARLFARAINCQNFSTLGDICRECTNCKISESSNCPDILEIDGATHNGVEYMKEVIKSSSYPPLQLDKKLYIVDESHCLNHDSSILLENICKSDILESMKILCKNIDLSEKLFLIVLKKLLELAFYKITSKKECLTLLEQEEAEKLIKILPNLESIINFLSPILSSGKFSNTKTYCKYILLNLCKNSHEPQVHISIPEERPKQEKTKEKESSESIYNKKILSPGELLSESITQLSMKTSIPPTSQLFNLLTIHFISFQMPDIQFNETIEGEAETFNILQNTRRENSNELILLLSDYLESEQADPFVSSLFDSLHPKYKLICTEKSCLAIFNSLSKAQYFNLKLRQLNLQLHFLKIFRKKIQ</sequence>
<dbReference type="SUPFAM" id="SSF52540">
    <property type="entry name" value="P-loop containing nucleoside triphosphate hydrolases"/>
    <property type="match status" value="1"/>
</dbReference>
<dbReference type="InterPro" id="IPR027417">
    <property type="entry name" value="P-loop_NTPase"/>
</dbReference>
<dbReference type="EMBL" id="KQ235637">
    <property type="protein sequence ID" value="KMZ96248.1"/>
    <property type="molecule type" value="Genomic_DNA"/>
</dbReference>
<name>A0A0J9W6P3_PLAVI</name>
<gene>
    <name evidence="1" type="ORF">PVNG_02386</name>
</gene>
<evidence type="ECO:0000313" key="1">
    <source>
        <dbReference type="EMBL" id="KMZ96248.1"/>
    </source>
</evidence>
<evidence type="ECO:0008006" key="3">
    <source>
        <dbReference type="Google" id="ProtNLM"/>
    </source>
</evidence>
<dbReference type="Proteomes" id="UP000053239">
    <property type="component" value="Unassembled WGS sequence"/>
</dbReference>
<proteinExistence type="predicted"/>
<reference evidence="1 2" key="1">
    <citation type="submission" date="2011-09" db="EMBL/GenBank/DDBJ databases">
        <title>The Genome Sequence of Plasmodium vivax North Korean.</title>
        <authorList>
            <consortium name="The Broad Institute Genome Sequencing Platform"/>
            <consortium name="The Broad Institute Genome Sequencing Center for Infectious Disease"/>
            <person name="Neafsey D."/>
            <person name="Carlton J."/>
            <person name="Barnwell J."/>
            <person name="Collins W."/>
            <person name="Escalante A."/>
            <person name="Mullikin J."/>
            <person name="Saul A."/>
            <person name="Guigo R."/>
            <person name="Camara F."/>
            <person name="Young S.K."/>
            <person name="Zeng Q."/>
            <person name="Gargeya S."/>
            <person name="Fitzgerald M."/>
            <person name="Haas B."/>
            <person name="Abouelleil A."/>
            <person name="Alvarado L."/>
            <person name="Arachchi H.M."/>
            <person name="Berlin A."/>
            <person name="Brown A."/>
            <person name="Chapman S.B."/>
            <person name="Chen Z."/>
            <person name="Dunbar C."/>
            <person name="Freedman E."/>
            <person name="Gearin G."/>
            <person name="Gellesch M."/>
            <person name="Goldberg J."/>
            <person name="Griggs A."/>
            <person name="Gujja S."/>
            <person name="Heiman D."/>
            <person name="Howarth C."/>
            <person name="Larson L."/>
            <person name="Lui A."/>
            <person name="MacDonald P.J.P."/>
            <person name="Montmayeur A."/>
            <person name="Murphy C."/>
            <person name="Neiman D."/>
            <person name="Pearson M."/>
            <person name="Priest M."/>
            <person name="Roberts A."/>
            <person name="Saif S."/>
            <person name="Shea T."/>
            <person name="Shenoy N."/>
            <person name="Sisk P."/>
            <person name="Stolte C."/>
            <person name="Sykes S."/>
            <person name="Wortman J."/>
            <person name="Nusbaum C."/>
            <person name="Birren B."/>
        </authorList>
    </citation>
    <scope>NUCLEOTIDE SEQUENCE [LARGE SCALE GENOMIC DNA]</scope>
    <source>
        <strain evidence="1 2">North Korean</strain>
    </source>
</reference>
<dbReference type="Pfam" id="PF13177">
    <property type="entry name" value="DNA_pol3_delta2"/>
    <property type="match status" value="1"/>
</dbReference>
<accession>A0A0J9W6P3</accession>
<dbReference type="Gene3D" id="3.40.50.300">
    <property type="entry name" value="P-loop containing nucleotide triphosphate hydrolases"/>
    <property type="match status" value="1"/>
</dbReference>
<dbReference type="PANTHER" id="PTHR11669">
    <property type="entry name" value="REPLICATION FACTOR C / DNA POLYMERASE III GAMMA-TAU SUBUNIT"/>
    <property type="match status" value="1"/>
</dbReference>
<dbReference type="InterPro" id="IPR050238">
    <property type="entry name" value="DNA_Rep/Repair_Clamp_Loader"/>
</dbReference>
<evidence type="ECO:0000313" key="2">
    <source>
        <dbReference type="Proteomes" id="UP000053239"/>
    </source>
</evidence>
<dbReference type="GO" id="GO:0006261">
    <property type="term" value="P:DNA-templated DNA replication"/>
    <property type="evidence" value="ECO:0007669"/>
    <property type="project" value="TreeGrafter"/>
</dbReference>